<evidence type="ECO:0000256" key="1">
    <source>
        <dbReference type="SAM" id="SignalP"/>
    </source>
</evidence>
<gene>
    <name evidence="2" type="ORF">BKA67DRAFT_571988</name>
</gene>
<proteinExistence type="predicted"/>
<keyword evidence="3" id="KW-1185">Reference proteome</keyword>
<feature type="chain" id="PRO_5040207064" evidence="1">
    <location>
        <begin position="24"/>
        <end position="87"/>
    </location>
</feature>
<evidence type="ECO:0000313" key="3">
    <source>
        <dbReference type="Proteomes" id="UP000758603"/>
    </source>
</evidence>
<dbReference type="EMBL" id="JAGPXC010000006">
    <property type="protein sequence ID" value="KAH6651821.1"/>
    <property type="molecule type" value="Genomic_DNA"/>
</dbReference>
<sequence>MYSLTLALFYLTWMTCPFLYALSDYVELAESRLSPSSWIQGIFFGVGQSNSHCHINVTRKQLQPCPSKNTPHQASKTFFLMRQPSTF</sequence>
<keyword evidence="1" id="KW-0732">Signal</keyword>
<comment type="caution">
    <text evidence="2">The sequence shown here is derived from an EMBL/GenBank/DDBJ whole genome shotgun (WGS) entry which is preliminary data.</text>
</comment>
<dbReference type="Proteomes" id="UP000758603">
    <property type="component" value="Unassembled WGS sequence"/>
</dbReference>
<dbReference type="RefSeq" id="XP_045956099.1">
    <property type="nucleotide sequence ID" value="XM_046103265.1"/>
</dbReference>
<name>A0A9P8UGM0_9PEZI</name>
<organism evidence="2 3">
    <name type="scientific">Truncatella angustata</name>
    <dbReference type="NCBI Taxonomy" id="152316"/>
    <lineage>
        <taxon>Eukaryota</taxon>
        <taxon>Fungi</taxon>
        <taxon>Dikarya</taxon>
        <taxon>Ascomycota</taxon>
        <taxon>Pezizomycotina</taxon>
        <taxon>Sordariomycetes</taxon>
        <taxon>Xylariomycetidae</taxon>
        <taxon>Amphisphaeriales</taxon>
        <taxon>Sporocadaceae</taxon>
        <taxon>Truncatella</taxon>
    </lineage>
</organism>
<dbReference type="AlphaFoldDB" id="A0A9P8UGM0"/>
<protein>
    <submittedName>
        <fullName evidence="2">Uncharacterized protein</fullName>
    </submittedName>
</protein>
<evidence type="ECO:0000313" key="2">
    <source>
        <dbReference type="EMBL" id="KAH6651821.1"/>
    </source>
</evidence>
<feature type="signal peptide" evidence="1">
    <location>
        <begin position="1"/>
        <end position="23"/>
    </location>
</feature>
<reference evidence="2" key="1">
    <citation type="journal article" date="2021" name="Nat. Commun.">
        <title>Genetic determinants of endophytism in the Arabidopsis root mycobiome.</title>
        <authorList>
            <person name="Mesny F."/>
            <person name="Miyauchi S."/>
            <person name="Thiergart T."/>
            <person name="Pickel B."/>
            <person name="Atanasova L."/>
            <person name="Karlsson M."/>
            <person name="Huettel B."/>
            <person name="Barry K.W."/>
            <person name="Haridas S."/>
            <person name="Chen C."/>
            <person name="Bauer D."/>
            <person name="Andreopoulos W."/>
            <person name="Pangilinan J."/>
            <person name="LaButti K."/>
            <person name="Riley R."/>
            <person name="Lipzen A."/>
            <person name="Clum A."/>
            <person name="Drula E."/>
            <person name="Henrissat B."/>
            <person name="Kohler A."/>
            <person name="Grigoriev I.V."/>
            <person name="Martin F.M."/>
            <person name="Hacquard S."/>
        </authorList>
    </citation>
    <scope>NUCLEOTIDE SEQUENCE</scope>
    <source>
        <strain evidence="2">MPI-SDFR-AT-0073</strain>
    </source>
</reference>
<dbReference type="GeneID" id="70132157"/>
<accession>A0A9P8UGM0</accession>